<feature type="signal peptide" evidence="1">
    <location>
        <begin position="1"/>
        <end position="16"/>
    </location>
</feature>
<sequence>MTQNFSTILMTVSALALCSCGTMDTIKTGTLTSVSKVGQGFSKVGNSVGEGFGKVAEVTTSPFKPGLPVVEAREQDLKELPSGHDQAIAYQAEQRRRRGWWIFGGAVDFEEPALPDDPMNAEAGLLPPLE</sequence>
<comment type="caution">
    <text evidence="2">The sequence shown here is derived from an EMBL/GenBank/DDBJ whole genome shotgun (WGS) entry which is preliminary data.</text>
</comment>
<keyword evidence="1" id="KW-0732">Signal</keyword>
<proteinExistence type="predicted"/>
<dbReference type="AlphaFoldDB" id="A0A934RCQ8"/>
<reference evidence="2" key="1">
    <citation type="submission" date="2021-01" db="EMBL/GenBank/DDBJ databases">
        <title>Modified the classification status of verrucomicrobia.</title>
        <authorList>
            <person name="Feng X."/>
        </authorList>
    </citation>
    <scope>NUCLEOTIDE SEQUENCE</scope>
    <source>
        <strain evidence="2">KCTC 22201</strain>
    </source>
</reference>
<evidence type="ECO:0000256" key="1">
    <source>
        <dbReference type="SAM" id="SignalP"/>
    </source>
</evidence>
<feature type="chain" id="PRO_5037300267" evidence="1">
    <location>
        <begin position="17"/>
        <end position="130"/>
    </location>
</feature>
<keyword evidence="3" id="KW-1185">Reference proteome</keyword>
<protein>
    <submittedName>
        <fullName evidence="2">Uncharacterized protein</fullName>
    </submittedName>
</protein>
<dbReference type="EMBL" id="JAENII010000002">
    <property type="protein sequence ID" value="MBK1826050.1"/>
    <property type="molecule type" value="Genomic_DNA"/>
</dbReference>
<dbReference type="Proteomes" id="UP000658278">
    <property type="component" value="Unassembled WGS sequence"/>
</dbReference>
<name>A0A934RCQ8_9BACT</name>
<organism evidence="2 3">
    <name type="scientific">Haloferula rosea</name>
    <dbReference type="NCBI Taxonomy" id="490093"/>
    <lineage>
        <taxon>Bacteria</taxon>
        <taxon>Pseudomonadati</taxon>
        <taxon>Verrucomicrobiota</taxon>
        <taxon>Verrucomicrobiia</taxon>
        <taxon>Verrucomicrobiales</taxon>
        <taxon>Verrucomicrobiaceae</taxon>
        <taxon>Haloferula</taxon>
    </lineage>
</organism>
<evidence type="ECO:0000313" key="3">
    <source>
        <dbReference type="Proteomes" id="UP000658278"/>
    </source>
</evidence>
<accession>A0A934RCQ8</accession>
<evidence type="ECO:0000313" key="2">
    <source>
        <dbReference type="EMBL" id="MBK1826050.1"/>
    </source>
</evidence>
<gene>
    <name evidence="2" type="ORF">JIN81_03405</name>
</gene>
<dbReference type="RefSeq" id="WP_200276365.1">
    <property type="nucleotide sequence ID" value="NZ_JAENII010000002.1"/>
</dbReference>